<proteinExistence type="predicted"/>
<accession>A0ABS2GFL3</accession>
<evidence type="ECO:0000313" key="1">
    <source>
        <dbReference type="EMBL" id="MBM6911948.1"/>
    </source>
</evidence>
<protein>
    <submittedName>
        <fullName evidence="1">Uncharacterized protein</fullName>
    </submittedName>
</protein>
<dbReference type="EMBL" id="JACJLA010000002">
    <property type="protein sequence ID" value="MBM6911948.1"/>
    <property type="molecule type" value="Genomic_DNA"/>
</dbReference>
<sequence length="46" mass="5242">MIKLGHEEFSHEELDIVQGVKNKQGDVIVSLLEDKIRAYVTMHSFG</sequence>
<reference evidence="1 2" key="1">
    <citation type="journal article" date="2021" name="Sci. Rep.">
        <title>The distribution of antibiotic resistance genes in chicken gut microbiota commensals.</title>
        <authorList>
            <person name="Juricova H."/>
            <person name="Matiasovicova J."/>
            <person name="Kubasova T."/>
            <person name="Cejkova D."/>
            <person name="Rychlik I."/>
        </authorList>
    </citation>
    <scope>NUCLEOTIDE SEQUENCE [LARGE SCALE GENOMIC DNA]</scope>
    <source>
        <strain evidence="1 2">An537</strain>
    </source>
</reference>
<dbReference type="RefSeq" id="WP_205087269.1">
    <property type="nucleotide sequence ID" value="NZ_JACJLA010000002.1"/>
</dbReference>
<name>A0ABS2GFL3_9FIRM</name>
<keyword evidence="2" id="KW-1185">Reference proteome</keyword>
<comment type="caution">
    <text evidence="1">The sequence shown here is derived from an EMBL/GenBank/DDBJ whole genome shotgun (WGS) entry which is preliminary data.</text>
</comment>
<gene>
    <name evidence="1" type="ORF">H6A01_01220</name>
</gene>
<dbReference type="Proteomes" id="UP000707138">
    <property type="component" value="Unassembled WGS sequence"/>
</dbReference>
<evidence type="ECO:0000313" key="2">
    <source>
        <dbReference type="Proteomes" id="UP000707138"/>
    </source>
</evidence>
<organism evidence="1 2">
    <name type="scientific">Veillonella magna</name>
    <dbReference type="NCBI Taxonomy" id="464322"/>
    <lineage>
        <taxon>Bacteria</taxon>
        <taxon>Bacillati</taxon>
        <taxon>Bacillota</taxon>
        <taxon>Negativicutes</taxon>
        <taxon>Veillonellales</taxon>
        <taxon>Veillonellaceae</taxon>
        <taxon>Veillonella</taxon>
    </lineage>
</organism>